<dbReference type="Pfam" id="PF26030">
    <property type="entry name" value="RUNDC1"/>
    <property type="match status" value="1"/>
</dbReference>
<feature type="region of interest" description="Disordered" evidence="2">
    <location>
        <begin position="400"/>
        <end position="421"/>
    </location>
</feature>
<accession>A0A2G8JKZ5</accession>
<keyword evidence="5" id="KW-1185">Reference proteome</keyword>
<dbReference type="Pfam" id="PF02759">
    <property type="entry name" value="RUN"/>
    <property type="match status" value="1"/>
</dbReference>
<feature type="compositionally biased region" description="Acidic residues" evidence="2">
    <location>
        <begin position="405"/>
        <end position="416"/>
    </location>
</feature>
<dbReference type="SMART" id="SM00593">
    <property type="entry name" value="RUN"/>
    <property type="match status" value="1"/>
</dbReference>
<keyword evidence="1" id="KW-0175">Coiled coil</keyword>
<organism evidence="4 5">
    <name type="scientific">Stichopus japonicus</name>
    <name type="common">Sea cucumber</name>
    <dbReference type="NCBI Taxonomy" id="307972"/>
    <lineage>
        <taxon>Eukaryota</taxon>
        <taxon>Metazoa</taxon>
        <taxon>Echinodermata</taxon>
        <taxon>Eleutherozoa</taxon>
        <taxon>Echinozoa</taxon>
        <taxon>Holothuroidea</taxon>
        <taxon>Aspidochirotacea</taxon>
        <taxon>Aspidochirotida</taxon>
        <taxon>Stichopodidae</taxon>
        <taxon>Apostichopus</taxon>
    </lineage>
</organism>
<evidence type="ECO:0000256" key="1">
    <source>
        <dbReference type="SAM" id="Coils"/>
    </source>
</evidence>
<evidence type="ECO:0000313" key="5">
    <source>
        <dbReference type="Proteomes" id="UP000230750"/>
    </source>
</evidence>
<dbReference type="InterPro" id="IPR058732">
    <property type="entry name" value="RUNDC1_M"/>
</dbReference>
<evidence type="ECO:0000259" key="3">
    <source>
        <dbReference type="PROSITE" id="PS50826"/>
    </source>
</evidence>
<evidence type="ECO:0000313" key="4">
    <source>
        <dbReference type="EMBL" id="PIK36432.1"/>
    </source>
</evidence>
<feature type="compositionally biased region" description="Basic and acidic residues" evidence="2">
    <location>
        <begin position="320"/>
        <end position="334"/>
    </location>
</feature>
<dbReference type="InterPro" id="IPR037213">
    <property type="entry name" value="Run_dom_sf"/>
</dbReference>
<evidence type="ECO:0000256" key="2">
    <source>
        <dbReference type="SAM" id="MobiDB-lite"/>
    </source>
</evidence>
<sequence>MQRLLVLGPRVIALALFIGQCYIVKQYVAQITSIRAQSLIYGSVYRTVLHCETIIMMEDTSLTDDSLEFGEDERPKNRLAPLGAVASPPEVTEETVHPAVIEQLKHLEDEQEELNSSLLALTSHFAQVQFRLKQIISAEPEDKETLLKELEEFAFQGCPDVRGCRSQDAQMLENDVEVEHEKKIAEQREKQMELIAQLKCQLDDIEQFAYQEGTGIVPHTVLMEKQKAIIEELQAKLDMQLEDYENMSTDELKNLVDSAIGKIVNPARVKGQVITQLKNQICDLERFISFLQGEAQSPGPLGNACTCPVHGPMGSSQDCGNKEQGRTWTEQEKKERDANISAMKKALSVLQYIAVQQLGCGTDRMKERKQPKKNDSEFQTMLQKLDKVVVSLIRKERQRQREMMGVDEDYSSDDSDSPVSRPLDDVTITVRREFAPILKHFFEFGLVKTSSSRVLMTPITACLSPQVRTNSPKPHAWDIFERYFQIKHGKEFSESPARCLSQAFDLNIVGGTAITSRQILLATIHAIEESHNPLKRSPESRFKALICEALNQRKLSVWCKHLYKTKYLIENNYVSWSYMSTSKFDSVLQILDKLNELKFHLPADLAVKQFTAIKDAF</sequence>
<name>A0A2G8JKZ5_STIJA</name>
<feature type="coiled-coil region" evidence="1">
    <location>
        <begin position="223"/>
        <end position="250"/>
    </location>
</feature>
<dbReference type="PANTHER" id="PTHR15591:SF19">
    <property type="entry name" value="RUN DOMAIN-CONTAINING PROTEIN 1 ISOFORM X1"/>
    <property type="match status" value="1"/>
</dbReference>
<dbReference type="Proteomes" id="UP000230750">
    <property type="component" value="Unassembled WGS sequence"/>
</dbReference>
<dbReference type="CDD" id="cd17683">
    <property type="entry name" value="RUN_RUNDC1"/>
    <property type="match status" value="1"/>
</dbReference>
<dbReference type="InterPro" id="IPR047343">
    <property type="entry name" value="RUSC1_2"/>
</dbReference>
<reference evidence="4 5" key="1">
    <citation type="journal article" date="2017" name="PLoS Biol.">
        <title>The sea cucumber genome provides insights into morphological evolution and visceral regeneration.</title>
        <authorList>
            <person name="Zhang X."/>
            <person name="Sun L."/>
            <person name="Yuan J."/>
            <person name="Sun Y."/>
            <person name="Gao Y."/>
            <person name="Zhang L."/>
            <person name="Li S."/>
            <person name="Dai H."/>
            <person name="Hamel J.F."/>
            <person name="Liu C."/>
            <person name="Yu Y."/>
            <person name="Liu S."/>
            <person name="Lin W."/>
            <person name="Guo K."/>
            <person name="Jin S."/>
            <person name="Xu P."/>
            <person name="Storey K.B."/>
            <person name="Huan P."/>
            <person name="Zhang T."/>
            <person name="Zhou Y."/>
            <person name="Zhang J."/>
            <person name="Lin C."/>
            <person name="Li X."/>
            <person name="Xing L."/>
            <person name="Huo D."/>
            <person name="Sun M."/>
            <person name="Wang L."/>
            <person name="Mercier A."/>
            <person name="Li F."/>
            <person name="Yang H."/>
            <person name="Xiang J."/>
        </authorList>
    </citation>
    <scope>NUCLEOTIDE SEQUENCE [LARGE SCALE GENOMIC DNA]</scope>
    <source>
        <strain evidence="4">Shaxun</strain>
        <tissue evidence="4">Muscle</tissue>
    </source>
</reference>
<dbReference type="STRING" id="307972.A0A2G8JKZ5"/>
<comment type="caution">
    <text evidence="4">The sequence shown here is derived from an EMBL/GenBank/DDBJ whole genome shotgun (WGS) entry which is preliminary data.</text>
</comment>
<dbReference type="EMBL" id="MRZV01001677">
    <property type="protein sequence ID" value="PIK36432.1"/>
    <property type="molecule type" value="Genomic_DNA"/>
</dbReference>
<feature type="domain" description="RUN" evidence="3">
    <location>
        <begin position="425"/>
        <end position="606"/>
    </location>
</feature>
<dbReference type="InterPro" id="IPR004012">
    <property type="entry name" value="Run_dom"/>
</dbReference>
<protein>
    <submittedName>
        <fullName evidence="4">Putative RUN domain-containing protein 1</fullName>
    </submittedName>
</protein>
<gene>
    <name evidence="4" type="ORF">BSL78_26737</name>
</gene>
<dbReference type="PANTHER" id="PTHR15591">
    <property type="entry name" value="RUN AND SH3 DOMAIN CONTAINING"/>
    <property type="match status" value="1"/>
</dbReference>
<dbReference type="PROSITE" id="PS50826">
    <property type="entry name" value="RUN"/>
    <property type="match status" value="1"/>
</dbReference>
<dbReference type="AlphaFoldDB" id="A0A2G8JKZ5"/>
<dbReference type="OrthoDB" id="10068328at2759"/>
<dbReference type="Gene3D" id="1.20.58.900">
    <property type="match status" value="1"/>
</dbReference>
<proteinExistence type="predicted"/>
<dbReference type="SUPFAM" id="SSF140741">
    <property type="entry name" value="RUN domain-like"/>
    <property type="match status" value="1"/>
</dbReference>
<feature type="region of interest" description="Disordered" evidence="2">
    <location>
        <begin position="314"/>
        <end position="334"/>
    </location>
</feature>